<keyword evidence="2" id="KW-1185">Reference proteome</keyword>
<dbReference type="Proteomes" id="UP000237105">
    <property type="component" value="Unassembled WGS sequence"/>
</dbReference>
<evidence type="ECO:0000313" key="1">
    <source>
        <dbReference type="EMBL" id="PON60143.1"/>
    </source>
</evidence>
<name>A0A2P5CGG7_PARAD</name>
<reference evidence="2" key="1">
    <citation type="submission" date="2016-06" db="EMBL/GenBank/DDBJ databases">
        <title>Parallel loss of symbiosis genes in relatives of nitrogen-fixing non-legume Parasponia.</title>
        <authorList>
            <person name="Van Velzen R."/>
            <person name="Holmer R."/>
            <person name="Bu F."/>
            <person name="Rutten L."/>
            <person name="Van Zeijl A."/>
            <person name="Liu W."/>
            <person name="Santuari L."/>
            <person name="Cao Q."/>
            <person name="Sharma T."/>
            <person name="Shen D."/>
            <person name="Roswanjaya Y."/>
            <person name="Wardhani T."/>
            <person name="Kalhor M.S."/>
            <person name="Jansen J."/>
            <person name="Van den Hoogen J."/>
            <person name="Gungor B."/>
            <person name="Hartog M."/>
            <person name="Hontelez J."/>
            <person name="Verver J."/>
            <person name="Yang W.-C."/>
            <person name="Schijlen E."/>
            <person name="Repin R."/>
            <person name="Schilthuizen M."/>
            <person name="Schranz E."/>
            <person name="Heidstra R."/>
            <person name="Miyata K."/>
            <person name="Fedorova E."/>
            <person name="Kohlen W."/>
            <person name="Bisseling T."/>
            <person name="Smit S."/>
            <person name="Geurts R."/>
        </authorList>
    </citation>
    <scope>NUCLEOTIDE SEQUENCE [LARGE SCALE GENOMIC DNA]</scope>
    <source>
        <strain evidence="2">cv. WU1-14</strain>
    </source>
</reference>
<comment type="caution">
    <text evidence="1">The sequence shown here is derived from an EMBL/GenBank/DDBJ whole genome shotgun (WGS) entry which is preliminary data.</text>
</comment>
<organism evidence="1 2">
    <name type="scientific">Parasponia andersonii</name>
    <name type="common">Sponia andersonii</name>
    <dbReference type="NCBI Taxonomy" id="3476"/>
    <lineage>
        <taxon>Eukaryota</taxon>
        <taxon>Viridiplantae</taxon>
        <taxon>Streptophyta</taxon>
        <taxon>Embryophyta</taxon>
        <taxon>Tracheophyta</taxon>
        <taxon>Spermatophyta</taxon>
        <taxon>Magnoliopsida</taxon>
        <taxon>eudicotyledons</taxon>
        <taxon>Gunneridae</taxon>
        <taxon>Pentapetalae</taxon>
        <taxon>rosids</taxon>
        <taxon>fabids</taxon>
        <taxon>Rosales</taxon>
        <taxon>Cannabaceae</taxon>
        <taxon>Parasponia</taxon>
    </lineage>
</organism>
<evidence type="ECO:0000313" key="2">
    <source>
        <dbReference type="Proteomes" id="UP000237105"/>
    </source>
</evidence>
<accession>A0A2P5CGG7</accession>
<proteinExistence type="predicted"/>
<dbReference type="AlphaFoldDB" id="A0A2P5CGG7"/>
<gene>
    <name evidence="1" type="ORF">PanWU01x14_154680</name>
</gene>
<protein>
    <submittedName>
        <fullName evidence="1">Uncharacterized protein</fullName>
    </submittedName>
</protein>
<sequence length="93" mass="9921">MRLIIDCRGERVRVPLVDEEDLQRLTASLVAENDRNGAATRDFQGSSTWLASASMGGGSRHSIIGRWRSSLGSASARRAGGVHALAFGRALAL</sequence>
<dbReference type="EMBL" id="JXTB01000133">
    <property type="protein sequence ID" value="PON60143.1"/>
    <property type="molecule type" value="Genomic_DNA"/>
</dbReference>